<accession>A0A248TFU9</accession>
<dbReference type="RefSeq" id="WP_095370646.1">
    <property type="nucleotide sequence ID" value="NZ_CP022983.1"/>
</dbReference>
<keyword evidence="1" id="KW-1133">Transmembrane helix</keyword>
<evidence type="ECO:0000313" key="2">
    <source>
        <dbReference type="EMBL" id="ASV67071.1"/>
    </source>
</evidence>
<dbReference type="AlphaFoldDB" id="A0A248TFU9"/>
<proteinExistence type="predicted"/>
<dbReference type="Proteomes" id="UP000215137">
    <property type="component" value="Chromosome"/>
</dbReference>
<evidence type="ECO:0000256" key="1">
    <source>
        <dbReference type="SAM" id="Phobius"/>
    </source>
</evidence>
<dbReference type="OrthoDB" id="2427691at2"/>
<keyword evidence="1" id="KW-0812">Transmembrane</keyword>
<reference evidence="2 3" key="1">
    <citation type="submission" date="2017-08" db="EMBL/GenBank/DDBJ databases">
        <title>Complete Genome Sequence of Bacillus kochii Oregon-R-modENCODE STRAIN BDGP4, isolated from Drosophila melanogaster gut.</title>
        <authorList>
            <person name="Wan K.H."/>
            <person name="Yu C."/>
            <person name="Park S."/>
            <person name="Hammonds A.S."/>
            <person name="Booth B.W."/>
            <person name="Celniker S.E."/>
        </authorList>
    </citation>
    <scope>NUCLEOTIDE SEQUENCE [LARGE SCALE GENOMIC DNA]</scope>
    <source>
        <strain evidence="2 3">BDGP4</strain>
    </source>
</reference>
<dbReference type="KEGG" id="bko:CKF48_06845"/>
<feature type="transmembrane region" description="Helical" evidence="1">
    <location>
        <begin position="64"/>
        <end position="81"/>
    </location>
</feature>
<dbReference type="EMBL" id="CP022983">
    <property type="protein sequence ID" value="ASV67071.1"/>
    <property type="molecule type" value="Genomic_DNA"/>
</dbReference>
<sequence>MEFPFGDGMSIVLPPIPYTIAIIVIIFLLVCWAKKLETEKIRILFYFIISTYVLPIYTSSSEEGYFQLFIPIGFIFILLHLKTSRKYHLSKLKASILGFSIAVYQMVLPYI</sequence>
<protein>
    <submittedName>
        <fullName evidence="2">Uncharacterized protein</fullName>
    </submittedName>
</protein>
<keyword evidence="1" id="KW-0472">Membrane</keyword>
<evidence type="ECO:0000313" key="3">
    <source>
        <dbReference type="Proteomes" id="UP000215137"/>
    </source>
</evidence>
<feature type="transmembrane region" description="Helical" evidence="1">
    <location>
        <begin position="12"/>
        <end position="31"/>
    </location>
</feature>
<gene>
    <name evidence="2" type="ORF">CKF48_06845</name>
</gene>
<organism evidence="2 3">
    <name type="scientific">Cytobacillus kochii</name>
    <dbReference type="NCBI Taxonomy" id="859143"/>
    <lineage>
        <taxon>Bacteria</taxon>
        <taxon>Bacillati</taxon>
        <taxon>Bacillota</taxon>
        <taxon>Bacilli</taxon>
        <taxon>Bacillales</taxon>
        <taxon>Bacillaceae</taxon>
        <taxon>Cytobacillus</taxon>
    </lineage>
</organism>
<keyword evidence="3" id="KW-1185">Reference proteome</keyword>
<name>A0A248TFU9_9BACI</name>
<feature type="transmembrane region" description="Helical" evidence="1">
    <location>
        <begin position="43"/>
        <end position="58"/>
    </location>
</feature>